<feature type="transmembrane region" description="Helical" evidence="1">
    <location>
        <begin position="102"/>
        <end position="123"/>
    </location>
</feature>
<dbReference type="PANTHER" id="PTHR31970:SF9">
    <property type="entry name" value="MOLYBDATE TRANSPORTER 2"/>
    <property type="match status" value="1"/>
</dbReference>
<dbReference type="PANTHER" id="PTHR31970">
    <property type="match status" value="1"/>
</dbReference>
<protein>
    <recommendedName>
        <fullName evidence="4">Sulfate transporter</fullName>
    </recommendedName>
</protein>
<gene>
    <name evidence="2" type="ORF">G7Z17_g6754</name>
</gene>
<dbReference type="Pfam" id="PF16983">
    <property type="entry name" value="MFS_MOT1"/>
    <property type="match status" value="2"/>
</dbReference>
<feature type="transmembrane region" description="Helical" evidence="1">
    <location>
        <begin position="231"/>
        <end position="253"/>
    </location>
</feature>
<keyword evidence="1" id="KW-0812">Transmembrane</keyword>
<keyword evidence="1" id="KW-1133">Transmembrane helix</keyword>
<feature type="transmembrane region" description="Helical" evidence="1">
    <location>
        <begin position="130"/>
        <end position="150"/>
    </location>
</feature>
<evidence type="ECO:0000313" key="2">
    <source>
        <dbReference type="EMBL" id="KAF7548934.1"/>
    </source>
</evidence>
<keyword evidence="1" id="KW-0472">Membrane</keyword>
<accession>A0A9P5H465</accession>
<comment type="caution">
    <text evidence="2">The sequence shown here is derived from an EMBL/GenBank/DDBJ whole genome shotgun (WGS) entry which is preliminary data.</text>
</comment>
<organism evidence="2 3">
    <name type="scientific">Cylindrodendrum hubeiense</name>
    <dbReference type="NCBI Taxonomy" id="595255"/>
    <lineage>
        <taxon>Eukaryota</taxon>
        <taxon>Fungi</taxon>
        <taxon>Dikarya</taxon>
        <taxon>Ascomycota</taxon>
        <taxon>Pezizomycotina</taxon>
        <taxon>Sordariomycetes</taxon>
        <taxon>Hypocreomycetidae</taxon>
        <taxon>Hypocreales</taxon>
        <taxon>Nectriaceae</taxon>
        <taxon>Cylindrodendrum</taxon>
    </lineage>
</organism>
<dbReference type="InterPro" id="IPR031563">
    <property type="entry name" value="MOT1/MOT2"/>
</dbReference>
<dbReference type="GO" id="GO:0015098">
    <property type="term" value="F:molybdate ion transmembrane transporter activity"/>
    <property type="evidence" value="ECO:0007669"/>
    <property type="project" value="InterPro"/>
</dbReference>
<dbReference type="AlphaFoldDB" id="A0A9P5H465"/>
<dbReference type="OrthoDB" id="5402974at2759"/>
<sequence>MARSWLDNLRRLNRNNVDTFRSAPWAEISGSLGDLGTLLPLMIALAAQGSINLGTTLVFSGIFNILTGIVYGIPLPVQPMKAIAAAAISGRGDPAMGVVTAAGQWVGAAVLVMSVTGILRWVVSVVPIPVVKGIQLGAGLSLILGAGTSLLQPLHWIHPALDNRIWAIAAFLVLIGTQKLPRFPYALLFFLLALFLAFIQVLGSHHSLPWFHIWRPHFVMPRWVGHNDSPALWMAIGQLPLTTLNSIIAVSALSHDLLPNIPTPSVSSIGISVAVMNLTSTWFGGMPVCHGAGGLAAQYRFGARSGASVIVLGTFKLLLGLIFGETIVDLLAHYPKSLLGIMVLAAGLELAKVGQSLNQGAPDLWQTAAEQDNDHSIGILRRHRDMSDDERMERWTVMLTTTAGLLAFRNDAVGFLAGMLCHGAYRLSERLAEWKTRRGGFPTERSSLLR</sequence>
<evidence type="ECO:0008006" key="4">
    <source>
        <dbReference type="Google" id="ProtNLM"/>
    </source>
</evidence>
<evidence type="ECO:0000313" key="3">
    <source>
        <dbReference type="Proteomes" id="UP000722485"/>
    </source>
</evidence>
<dbReference type="EMBL" id="JAANBB010000135">
    <property type="protein sequence ID" value="KAF7548934.1"/>
    <property type="molecule type" value="Genomic_DNA"/>
</dbReference>
<proteinExistence type="predicted"/>
<feature type="transmembrane region" description="Helical" evidence="1">
    <location>
        <begin position="305"/>
        <end position="332"/>
    </location>
</feature>
<feature type="transmembrane region" description="Helical" evidence="1">
    <location>
        <begin position="156"/>
        <end position="175"/>
    </location>
</feature>
<keyword evidence="3" id="KW-1185">Reference proteome</keyword>
<dbReference type="Proteomes" id="UP000722485">
    <property type="component" value="Unassembled WGS sequence"/>
</dbReference>
<reference evidence="2" key="1">
    <citation type="submission" date="2020-03" db="EMBL/GenBank/DDBJ databases">
        <title>Draft Genome Sequence of Cylindrodendrum hubeiense.</title>
        <authorList>
            <person name="Buettner E."/>
            <person name="Kellner H."/>
        </authorList>
    </citation>
    <scope>NUCLEOTIDE SEQUENCE</scope>
    <source>
        <strain evidence="2">IHI 201604</strain>
    </source>
</reference>
<name>A0A9P5H465_9HYPO</name>
<feature type="transmembrane region" description="Helical" evidence="1">
    <location>
        <begin position="187"/>
        <end position="211"/>
    </location>
</feature>
<evidence type="ECO:0000256" key="1">
    <source>
        <dbReference type="SAM" id="Phobius"/>
    </source>
</evidence>
<feature type="transmembrane region" description="Helical" evidence="1">
    <location>
        <begin position="51"/>
        <end position="73"/>
    </location>
</feature>